<dbReference type="SUPFAM" id="SSF48264">
    <property type="entry name" value="Cytochrome P450"/>
    <property type="match status" value="1"/>
</dbReference>
<comment type="cofactor">
    <cofactor evidence="1 13">
        <name>heme</name>
        <dbReference type="ChEBI" id="CHEBI:30413"/>
    </cofactor>
</comment>
<dbReference type="STRING" id="1314800.A0A1B7MLX9"/>
<dbReference type="InterPro" id="IPR050121">
    <property type="entry name" value="Cytochrome_P450_monoxygenase"/>
</dbReference>
<feature type="binding site" description="axial binding residue" evidence="13">
    <location>
        <position position="551"/>
    </location>
    <ligand>
        <name>heme</name>
        <dbReference type="ChEBI" id="CHEBI:30413"/>
    </ligand>
    <ligandPart>
        <name>Fe</name>
        <dbReference type="ChEBI" id="CHEBI:18248"/>
    </ligandPart>
</feature>
<evidence type="ECO:0000256" key="13">
    <source>
        <dbReference type="PIRSR" id="PIRSR602403-1"/>
    </source>
</evidence>
<keyword evidence="6" id="KW-0812">Transmembrane</keyword>
<dbReference type="PRINTS" id="PR00465">
    <property type="entry name" value="EP450IV"/>
</dbReference>
<proteinExistence type="inferred from homology"/>
<organism evidence="14 15">
    <name type="scientific">Rhizopogon vinicolor AM-OR11-026</name>
    <dbReference type="NCBI Taxonomy" id="1314800"/>
    <lineage>
        <taxon>Eukaryota</taxon>
        <taxon>Fungi</taxon>
        <taxon>Dikarya</taxon>
        <taxon>Basidiomycota</taxon>
        <taxon>Agaricomycotina</taxon>
        <taxon>Agaricomycetes</taxon>
        <taxon>Agaricomycetidae</taxon>
        <taxon>Boletales</taxon>
        <taxon>Suillineae</taxon>
        <taxon>Rhizopogonaceae</taxon>
        <taxon>Rhizopogon</taxon>
    </lineage>
</organism>
<keyword evidence="15" id="KW-1185">Reference proteome</keyword>
<evidence type="ECO:0000256" key="8">
    <source>
        <dbReference type="ARBA" id="ARBA00022989"/>
    </source>
</evidence>
<dbReference type="Proteomes" id="UP000092154">
    <property type="component" value="Unassembled WGS sequence"/>
</dbReference>
<evidence type="ECO:0000313" key="14">
    <source>
        <dbReference type="EMBL" id="OAX33613.1"/>
    </source>
</evidence>
<keyword evidence="12" id="KW-0472">Membrane</keyword>
<comment type="subcellular location">
    <subcellularLocation>
        <location evidence="2">Membrane</location>
    </subcellularLocation>
</comment>
<keyword evidence="10 13" id="KW-0408">Iron</keyword>
<keyword evidence="7 13" id="KW-0479">Metal-binding</keyword>
<evidence type="ECO:0000256" key="5">
    <source>
        <dbReference type="ARBA" id="ARBA00022617"/>
    </source>
</evidence>
<dbReference type="AlphaFoldDB" id="A0A1B7MLX9"/>
<name>A0A1B7MLX9_9AGAM</name>
<dbReference type="Gene3D" id="1.10.630.10">
    <property type="entry name" value="Cytochrome P450"/>
    <property type="match status" value="1"/>
</dbReference>
<dbReference type="GO" id="GO:0020037">
    <property type="term" value="F:heme binding"/>
    <property type="evidence" value="ECO:0007669"/>
    <property type="project" value="InterPro"/>
</dbReference>
<dbReference type="InterPro" id="IPR002403">
    <property type="entry name" value="Cyt_P450_E_grp-IV"/>
</dbReference>
<keyword evidence="9" id="KW-0560">Oxidoreductase</keyword>
<dbReference type="PRINTS" id="PR00385">
    <property type="entry name" value="P450"/>
</dbReference>
<accession>A0A1B7MLX9</accession>
<dbReference type="InterPro" id="IPR036396">
    <property type="entry name" value="Cyt_P450_sf"/>
</dbReference>
<evidence type="ECO:0000256" key="4">
    <source>
        <dbReference type="ARBA" id="ARBA00010617"/>
    </source>
</evidence>
<evidence type="ECO:0000256" key="7">
    <source>
        <dbReference type="ARBA" id="ARBA00022723"/>
    </source>
</evidence>
<dbReference type="PANTHER" id="PTHR24305">
    <property type="entry name" value="CYTOCHROME P450"/>
    <property type="match status" value="1"/>
</dbReference>
<evidence type="ECO:0000256" key="10">
    <source>
        <dbReference type="ARBA" id="ARBA00023004"/>
    </source>
</evidence>
<evidence type="ECO:0000256" key="2">
    <source>
        <dbReference type="ARBA" id="ARBA00004370"/>
    </source>
</evidence>
<dbReference type="OrthoDB" id="1470350at2759"/>
<reference evidence="14 15" key="1">
    <citation type="submission" date="2016-06" db="EMBL/GenBank/DDBJ databases">
        <title>Comparative genomics of the ectomycorrhizal sister species Rhizopogon vinicolor and Rhizopogon vesiculosus (Basidiomycota: Boletales) reveals a divergence of the mating type B locus.</title>
        <authorList>
            <consortium name="DOE Joint Genome Institute"/>
            <person name="Mujic A.B."/>
            <person name="Kuo A."/>
            <person name="Tritt A."/>
            <person name="Lipzen A."/>
            <person name="Chen C."/>
            <person name="Johnson J."/>
            <person name="Sharma A."/>
            <person name="Barry K."/>
            <person name="Grigoriev I.V."/>
            <person name="Spatafora J.W."/>
        </authorList>
    </citation>
    <scope>NUCLEOTIDE SEQUENCE [LARGE SCALE GENOMIC DNA]</scope>
    <source>
        <strain evidence="14 15">AM-OR11-026</strain>
    </source>
</reference>
<keyword evidence="5 13" id="KW-0349">Heme</keyword>
<evidence type="ECO:0000256" key="9">
    <source>
        <dbReference type="ARBA" id="ARBA00023002"/>
    </source>
</evidence>
<gene>
    <name evidence="14" type="ORF">K503DRAFT_859701</name>
</gene>
<evidence type="ECO:0000256" key="6">
    <source>
        <dbReference type="ARBA" id="ARBA00022692"/>
    </source>
</evidence>
<sequence length="612" mass="67885">MRFLFWSATFVIPQSLRLSNHEPVNFVTGSSGYKSPSRFNDQPITRMEAPTIAMSGTLFTPGTITVRPVSAFDAACILAALWAFAKVLRAARWRMKTTQLRGPPSTSIIYGVSRDLVASTNYGAMYERWADKRVHLGALKYVPHAEYGVVYKIPTILGRSAIVLCDPKAIAHFYARDTWTYVHTPLSLTLLENLTGRGLLWAQGESHSRQRKSLTPAFSNAAIRKLTSVFYDSAYKAKSAWDAVIESSKEGTAVIEVQNWMNHVALDTIGIAGFSHDFGSLAGKHSVVTEVFDSFGSNPKVTVLSRLVFLLAQVFPVLTKIPTQRKKLTNKLNAIMGEIFNDLLVRSRREKDMNVSDTDAGKSIMGLLVKAEDQDAELHLSNEEVLAQMKVLLIAGYETTSISLTWALLELSKHPNVQTRLREELLSFGPDPTYDQLKANLPYLDAVVHEILRIHPPIRVFTRVASADDVIPLSEPMCTASGKMTESISVAKGTFISIPIASINRSTAIWGPDAKQFKPDRWITEEGISGKAKEVQGHRHLLTFVDGPRTCLGKDFAITEFKTVLSVLVKNFVFELRDGPESGVEIVRGLLPRPRIVGEDGIGVPLRIRRHE</sequence>
<dbReference type="EMBL" id="KV448738">
    <property type="protein sequence ID" value="OAX33613.1"/>
    <property type="molecule type" value="Genomic_DNA"/>
</dbReference>
<evidence type="ECO:0000313" key="15">
    <source>
        <dbReference type="Proteomes" id="UP000092154"/>
    </source>
</evidence>
<dbReference type="GO" id="GO:0016705">
    <property type="term" value="F:oxidoreductase activity, acting on paired donors, with incorporation or reduction of molecular oxygen"/>
    <property type="evidence" value="ECO:0007669"/>
    <property type="project" value="InterPro"/>
</dbReference>
<protein>
    <submittedName>
        <fullName evidence="14">Cytochrome P450</fullName>
    </submittedName>
</protein>
<dbReference type="GO" id="GO:0016020">
    <property type="term" value="C:membrane"/>
    <property type="evidence" value="ECO:0007669"/>
    <property type="project" value="UniProtKB-SubCell"/>
</dbReference>
<dbReference type="GO" id="GO:0004497">
    <property type="term" value="F:monooxygenase activity"/>
    <property type="evidence" value="ECO:0007669"/>
    <property type="project" value="UniProtKB-KW"/>
</dbReference>
<evidence type="ECO:0000256" key="1">
    <source>
        <dbReference type="ARBA" id="ARBA00001971"/>
    </source>
</evidence>
<evidence type="ECO:0000256" key="3">
    <source>
        <dbReference type="ARBA" id="ARBA00004721"/>
    </source>
</evidence>
<comment type="pathway">
    <text evidence="3">Secondary metabolite biosynthesis; terpenoid biosynthesis.</text>
</comment>
<evidence type="ECO:0000256" key="11">
    <source>
        <dbReference type="ARBA" id="ARBA00023033"/>
    </source>
</evidence>
<comment type="similarity">
    <text evidence="4">Belongs to the cytochrome P450 family.</text>
</comment>
<dbReference type="InterPro" id="IPR001128">
    <property type="entry name" value="Cyt_P450"/>
</dbReference>
<dbReference type="Pfam" id="PF00067">
    <property type="entry name" value="p450"/>
    <property type="match status" value="1"/>
</dbReference>
<dbReference type="PANTHER" id="PTHR24305:SF166">
    <property type="entry name" value="CYTOCHROME P450 12A4, MITOCHONDRIAL-RELATED"/>
    <property type="match status" value="1"/>
</dbReference>
<keyword evidence="8" id="KW-1133">Transmembrane helix</keyword>
<evidence type="ECO:0000256" key="12">
    <source>
        <dbReference type="ARBA" id="ARBA00023136"/>
    </source>
</evidence>
<keyword evidence="11" id="KW-0503">Monooxygenase</keyword>
<dbReference type="GO" id="GO:0005506">
    <property type="term" value="F:iron ion binding"/>
    <property type="evidence" value="ECO:0007669"/>
    <property type="project" value="InterPro"/>
</dbReference>
<dbReference type="InParanoid" id="A0A1B7MLX9"/>